<protein>
    <recommendedName>
        <fullName evidence="5">Glycosyl transferase family 1 domain-containing protein</fullName>
    </recommendedName>
</protein>
<proteinExistence type="predicted"/>
<organism evidence="3 4">
    <name type="scientific">candidate division WOR-3 bacterium JGI_Cruoil_03_44_89</name>
    <dbReference type="NCBI Taxonomy" id="1973748"/>
    <lineage>
        <taxon>Bacteria</taxon>
        <taxon>Bacteria division WOR-3</taxon>
    </lineage>
</organism>
<sequence>MRICFFADLKNIHTFRWLRYFAQKGYETSLITAATYNHDEIEGVSIYKIPYFHSFDTILLNFGYIKWLIYKIKPDILHGITLTSCAFYASLTGFHPFVATALGSDVLVNPQKSLRARKKLRYTLKKADFVTADADIVKRKIIDMYYPATKIKKVLFGVDSSLLLNRKKDGNSLILSYRSLKPNYNIDIIIEAYKLVKKVLPSSRLVVVGDTSQNPKLLYKDENIEFLPSMPHNKIIDYMTNFDIFVSVPSSDASSVSLLEAMALGLFPIVSDIPANREWIKNEYNGYLVSPRDVHKLADSIIKAIRQSALRESVARINKEIVREKAIFEDNMQKLEEIYHNLVK</sequence>
<dbReference type="Pfam" id="PF13477">
    <property type="entry name" value="Glyco_trans_4_2"/>
    <property type="match status" value="1"/>
</dbReference>
<dbReference type="InterPro" id="IPR001296">
    <property type="entry name" value="Glyco_trans_1"/>
</dbReference>
<dbReference type="PANTHER" id="PTHR12526:SF638">
    <property type="entry name" value="SPORE COAT PROTEIN SA"/>
    <property type="match status" value="1"/>
</dbReference>
<gene>
    <name evidence="3" type="ORF">CH333_00265</name>
</gene>
<evidence type="ECO:0000313" key="3">
    <source>
        <dbReference type="EMBL" id="OYD17596.1"/>
    </source>
</evidence>
<dbReference type="Gene3D" id="3.40.50.2000">
    <property type="entry name" value="Glycogen Phosphorylase B"/>
    <property type="match status" value="2"/>
</dbReference>
<comment type="caution">
    <text evidence="3">The sequence shown here is derived from an EMBL/GenBank/DDBJ whole genome shotgun (WGS) entry which is preliminary data.</text>
</comment>
<reference evidence="3 4" key="1">
    <citation type="submission" date="2017-07" db="EMBL/GenBank/DDBJ databases">
        <title>Recovery of genomes from metagenomes via a dereplication, aggregation, and scoring strategy.</title>
        <authorList>
            <person name="Sieber C.M."/>
            <person name="Probst A.J."/>
            <person name="Sharrar A."/>
            <person name="Thomas B.C."/>
            <person name="Hess M."/>
            <person name="Tringe S.G."/>
            <person name="Banfield J.F."/>
        </authorList>
    </citation>
    <scope>NUCLEOTIDE SEQUENCE [LARGE SCALE GENOMIC DNA]</scope>
    <source>
        <strain evidence="3">JGI_Cruoil_03_44_89</strain>
    </source>
</reference>
<accession>A0A235BZH3</accession>
<evidence type="ECO:0008006" key="5">
    <source>
        <dbReference type="Google" id="ProtNLM"/>
    </source>
</evidence>
<dbReference type="EMBL" id="NOZQ01000003">
    <property type="protein sequence ID" value="OYD17596.1"/>
    <property type="molecule type" value="Genomic_DNA"/>
</dbReference>
<dbReference type="SUPFAM" id="SSF53756">
    <property type="entry name" value="UDP-Glycosyltransferase/glycogen phosphorylase"/>
    <property type="match status" value="1"/>
</dbReference>
<feature type="domain" description="Glycosyl transferase family 1" evidence="1">
    <location>
        <begin position="166"/>
        <end position="317"/>
    </location>
</feature>
<dbReference type="AlphaFoldDB" id="A0A235BZH3"/>
<evidence type="ECO:0000259" key="1">
    <source>
        <dbReference type="Pfam" id="PF00534"/>
    </source>
</evidence>
<feature type="domain" description="Glycosyltransferase subfamily 4-like N-terminal" evidence="2">
    <location>
        <begin position="2"/>
        <end position="132"/>
    </location>
</feature>
<dbReference type="Pfam" id="PF00534">
    <property type="entry name" value="Glycos_transf_1"/>
    <property type="match status" value="1"/>
</dbReference>
<evidence type="ECO:0000259" key="2">
    <source>
        <dbReference type="Pfam" id="PF13477"/>
    </source>
</evidence>
<dbReference type="InterPro" id="IPR028098">
    <property type="entry name" value="Glyco_trans_4-like_N"/>
</dbReference>
<name>A0A235BZH3_UNCW3</name>
<dbReference type="CDD" id="cd03801">
    <property type="entry name" value="GT4_PimA-like"/>
    <property type="match status" value="1"/>
</dbReference>
<dbReference type="PANTHER" id="PTHR12526">
    <property type="entry name" value="GLYCOSYLTRANSFERASE"/>
    <property type="match status" value="1"/>
</dbReference>
<evidence type="ECO:0000313" key="4">
    <source>
        <dbReference type="Proteomes" id="UP000215215"/>
    </source>
</evidence>
<dbReference type="Proteomes" id="UP000215215">
    <property type="component" value="Unassembled WGS sequence"/>
</dbReference>
<dbReference type="GO" id="GO:0016757">
    <property type="term" value="F:glycosyltransferase activity"/>
    <property type="evidence" value="ECO:0007669"/>
    <property type="project" value="InterPro"/>
</dbReference>